<reference evidence="10" key="1">
    <citation type="submission" date="2020-06" db="EMBL/GenBank/DDBJ databases">
        <title>Draft genome of Bugula neritina, a colonial animal packing powerful symbionts and potential medicines.</title>
        <authorList>
            <person name="Rayko M."/>
        </authorList>
    </citation>
    <scope>NUCLEOTIDE SEQUENCE [LARGE SCALE GENOMIC DNA]</scope>
    <source>
        <strain evidence="10">Kwan_BN1</strain>
    </source>
</reference>
<dbReference type="Proteomes" id="UP000593567">
    <property type="component" value="Unassembled WGS sequence"/>
</dbReference>
<keyword evidence="6" id="KW-0539">Nucleus</keyword>
<dbReference type="GO" id="GO:0005634">
    <property type="term" value="C:nucleus"/>
    <property type="evidence" value="ECO:0007669"/>
    <property type="project" value="UniProtKB-SubCell"/>
</dbReference>
<feature type="compositionally biased region" description="Basic and acidic residues" evidence="8">
    <location>
        <begin position="76"/>
        <end position="91"/>
    </location>
</feature>
<dbReference type="InterPro" id="IPR013087">
    <property type="entry name" value="Znf_C2H2_type"/>
</dbReference>
<dbReference type="Pfam" id="PF12171">
    <property type="entry name" value="zf-C2H2_jaz"/>
    <property type="match status" value="1"/>
</dbReference>
<feature type="region of interest" description="Disordered" evidence="8">
    <location>
        <begin position="617"/>
        <end position="636"/>
    </location>
</feature>
<dbReference type="OrthoDB" id="6066510at2759"/>
<dbReference type="AlphaFoldDB" id="A0A7J7KK77"/>
<keyword evidence="3" id="KW-0677">Repeat</keyword>
<evidence type="ECO:0000256" key="6">
    <source>
        <dbReference type="ARBA" id="ARBA00023242"/>
    </source>
</evidence>
<dbReference type="PANTHER" id="PTHR16515">
    <property type="entry name" value="PR DOMAIN ZINC FINGER PROTEIN"/>
    <property type="match status" value="1"/>
</dbReference>
<accession>A0A7J7KK77</accession>
<evidence type="ECO:0000256" key="3">
    <source>
        <dbReference type="ARBA" id="ARBA00022737"/>
    </source>
</evidence>
<feature type="region of interest" description="Disordered" evidence="8">
    <location>
        <begin position="1"/>
        <end position="100"/>
    </location>
</feature>
<dbReference type="Gene3D" id="3.30.160.60">
    <property type="entry name" value="Classic Zinc Finger"/>
    <property type="match status" value="4"/>
</dbReference>
<dbReference type="InterPro" id="IPR036236">
    <property type="entry name" value="Znf_C2H2_sf"/>
</dbReference>
<dbReference type="InterPro" id="IPR022755">
    <property type="entry name" value="Znf_C2H2_jaz"/>
</dbReference>
<evidence type="ECO:0000256" key="8">
    <source>
        <dbReference type="SAM" id="MobiDB-lite"/>
    </source>
</evidence>
<feature type="domain" description="C2H2-type" evidence="9">
    <location>
        <begin position="298"/>
        <end position="326"/>
    </location>
</feature>
<gene>
    <name evidence="10" type="ORF">EB796_003041</name>
</gene>
<dbReference type="InterPro" id="IPR050331">
    <property type="entry name" value="Zinc_finger"/>
</dbReference>
<evidence type="ECO:0000256" key="4">
    <source>
        <dbReference type="ARBA" id="ARBA00022771"/>
    </source>
</evidence>
<comment type="caution">
    <text evidence="10">The sequence shown here is derived from an EMBL/GenBank/DDBJ whole genome shotgun (WGS) entry which is preliminary data.</text>
</comment>
<organism evidence="10 11">
    <name type="scientific">Bugula neritina</name>
    <name type="common">Brown bryozoan</name>
    <name type="synonym">Sertularia neritina</name>
    <dbReference type="NCBI Taxonomy" id="10212"/>
    <lineage>
        <taxon>Eukaryota</taxon>
        <taxon>Metazoa</taxon>
        <taxon>Spiralia</taxon>
        <taxon>Lophotrochozoa</taxon>
        <taxon>Bryozoa</taxon>
        <taxon>Gymnolaemata</taxon>
        <taxon>Cheilostomatida</taxon>
        <taxon>Flustrina</taxon>
        <taxon>Buguloidea</taxon>
        <taxon>Bugulidae</taxon>
        <taxon>Bugula</taxon>
    </lineage>
</organism>
<feature type="domain" description="C2H2-type" evidence="9">
    <location>
        <begin position="267"/>
        <end position="295"/>
    </location>
</feature>
<evidence type="ECO:0000256" key="1">
    <source>
        <dbReference type="ARBA" id="ARBA00004123"/>
    </source>
</evidence>
<evidence type="ECO:0000256" key="2">
    <source>
        <dbReference type="ARBA" id="ARBA00022723"/>
    </source>
</evidence>
<evidence type="ECO:0000259" key="9">
    <source>
        <dbReference type="PROSITE" id="PS50157"/>
    </source>
</evidence>
<name>A0A7J7KK77_BUGNE</name>
<feature type="domain" description="C2H2-type" evidence="9">
    <location>
        <begin position="327"/>
        <end position="352"/>
    </location>
</feature>
<sequence length="636" mass="71695">MSSPNNELITPSGRRIRKPARFRSGASSADLEQTFPGTEQMGKSSTSQISSRDNPPTVADVHVVLEKRKRGRPRKPQTEHFPEEEECDKKPHAGRGKKRPNYKREANIECRLCHHMYKDELSLIAHLQKLHPKDPSIPDYIAELKERAKVQCKICGKTLGNKRNEMASHMLRVHGKDDDFVSKCEECGMEFRRSFLLKEHIRRQHPKHERILCHLCPASFKLKEYLTEHLKYTHNKQFKWQCDICHKMTSSPKNLRRHKRLHEGSQYRCHICGKMFGEAGNMKRHILHVHNSQHVPKRMCPHCNKEFTTKNNLIQHINSVHLKTTAFYCDICRKYFLRKKQLIEHAAIVHPGVPILSTKMDDDVTLANQVEATAMSTANLSSDQGRQQTLSTLEEVEGAAGPSTIILQTTDGSGHMIVTHQGLEDQNSSVSQLQQHMVDMKAAGSLHSAVNSIDMLDSGTPAEPTSTDASLSLVSQQPLTSTSVTEPGLSLVAQQALAAFEAGELDTSEFGPDHYLTVIGEDGQEIRVQILRKDTDGHQHTELMNMYTQESNVTLALSEHVQEESTSQHHNVAAAAGHQSRETTTVEGARGVVSEQEEANRVFIEGVQYVNNDLNQFMDPPTNDKHHEKSMETDNS</sequence>
<keyword evidence="2" id="KW-0479">Metal-binding</keyword>
<comment type="subcellular location">
    <subcellularLocation>
        <location evidence="1">Nucleus</location>
    </subcellularLocation>
</comment>
<protein>
    <recommendedName>
        <fullName evidence="9">C2H2-type domain-containing protein</fullName>
    </recommendedName>
</protein>
<dbReference type="Pfam" id="PF12874">
    <property type="entry name" value="zf-met"/>
    <property type="match status" value="1"/>
</dbReference>
<feature type="compositionally biased region" description="Polar residues" evidence="8">
    <location>
        <begin position="25"/>
        <end position="54"/>
    </location>
</feature>
<keyword evidence="11" id="KW-1185">Reference proteome</keyword>
<dbReference type="GO" id="GO:0008270">
    <property type="term" value="F:zinc ion binding"/>
    <property type="evidence" value="ECO:0007669"/>
    <property type="project" value="UniProtKB-KW"/>
</dbReference>
<evidence type="ECO:0000256" key="7">
    <source>
        <dbReference type="PROSITE-ProRule" id="PRU00042"/>
    </source>
</evidence>
<proteinExistence type="predicted"/>
<dbReference type="EMBL" id="VXIV02000385">
    <property type="protein sequence ID" value="KAF6038653.1"/>
    <property type="molecule type" value="Genomic_DNA"/>
</dbReference>
<feature type="compositionally biased region" description="Basic and acidic residues" evidence="8">
    <location>
        <begin position="622"/>
        <end position="636"/>
    </location>
</feature>
<evidence type="ECO:0000256" key="5">
    <source>
        <dbReference type="ARBA" id="ARBA00022833"/>
    </source>
</evidence>
<feature type="domain" description="C2H2-type" evidence="9">
    <location>
        <begin position="211"/>
        <end position="239"/>
    </location>
</feature>
<dbReference type="GO" id="GO:0010468">
    <property type="term" value="P:regulation of gene expression"/>
    <property type="evidence" value="ECO:0007669"/>
    <property type="project" value="TreeGrafter"/>
</dbReference>
<evidence type="ECO:0000313" key="11">
    <source>
        <dbReference type="Proteomes" id="UP000593567"/>
    </source>
</evidence>
<evidence type="ECO:0000313" key="10">
    <source>
        <dbReference type="EMBL" id="KAF6038653.1"/>
    </source>
</evidence>
<dbReference type="SMART" id="SM00355">
    <property type="entry name" value="ZnF_C2H2"/>
    <property type="match status" value="8"/>
</dbReference>
<keyword evidence="4 7" id="KW-0863">Zinc-finger</keyword>
<feature type="domain" description="C2H2-type" evidence="9">
    <location>
        <begin position="182"/>
        <end position="210"/>
    </location>
</feature>
<dbReference type="PANTHER" id="PTHR16515:SF66">
    <property type="entry name" value="C2H2-TYPE DOMAIN-CONTAINING PROTEIN"/>
    <property type="match status" value="1"/>
</dbReference>
<dbReference type="PROSITE" id="PS50157">
    <property type="entry name" value="ZINC_FINGER_C2H2_2"/>
    <property type="match status" value="6"/>
</dbReference>
<dbReference type="PROSITE" id="PS00028">
    <property type="entry name" value="ZINC_FINGER_C2H2_1"/>
    <property type="match status" value="6"/>
</dbReference>
<keyword evidence="5" id="KW-0862">Zinc</keyword>
<dbReference type="Pfam" id="PF00096">
    <property type="entry name" value="zf-C2H2"/>
    <property type="match status" value="3"/>
</dbReference>
<feature type="domain" description="C2H2-type" evidence="9">
    <location>
        <begin position="240"/>
        <end position="267"/>
    </location>
</feature>
<dbReference type="SUPFAM" id="SSF57667">
    <property type="entry name" value="beta-beta-alpha zinc fingers"/>
    <property type="match status" value="3"/>
</dbReference>